<dbReference type="PANTHER" id="PTHR35526">
    <property type="entry name" value="ANTI-SIGMA-F FACTOR RSBW-RELATED"/>
    <property type="match status" value="1"/>
</dbReference>
<dbReference type="InterPro" id="IPR003594">
    <property type="entry name" value="HATPase_dom"/>
</dbReference>
<keyword evidence="1" id="KW-0418">Kinase</keyword>
<comment type="caution">
    <text evidence="3">The sequence shown here is derived from an EMBL/GenBank/DDBJ whole genome shotgun (WGS) entry which is preliminary data.</text>
</comment>
<protein>
    <submittedName>
        <fullName evidence="3">ATP-binding protein</fullName>
    </submittedName>
</protein>
<keyword evidence="1" id="KW-0808">Transferase</keyword>
<dbReference type="EMBL" id="JAVREV010000022">
    <property type="protein sequence ID" value="MDT0446811.1"/>
    <property type="molecule type" value="Genomic_DNA"/>
</dbReference>
<keyword evidence="3" id="KW-0067">ATP-binding</keyword>
<evidence type="ECO:0000256" key="1">
    <source>
        <dbReference type="ARBA" id="ARBA00022527"/>
    </source>
</evidence>
<organism evidence="3 4">
    <name type="scientific">Streptomyces johnsoniae</name>
    <dbReference type="NCBI Taxonomy" id="3075532"/>
    <lineage>
        <taxon>Bacteria</taxon>
        <taxon>Bacillati</taxon>
        <taxon>Actinomycetota</taxon>
        <taxon>Actinomycetes</taxon>
        <taxon>Kitasatosporales</taxon>
        <taxon>Streptomycetaceae</taxon>
        <taxon>Streptomyces</taxon>
    </lineage>
</organism>
<proteinExistence type="predicted"/>
<keyword evidence="4" id="KW-1185">Reference proteome</keyword>
<evidence type="ECO:0000313" key="4">
    <source>
        <dbReference type="Proteomes" id="UP001183615"/>
    </source>
</evidence>
<name>A0ABU2SCV3_9ACTN</name>
<accession>A0ABU2SCV3</accession>
<gene>
    <name evidence="3" type="ORF">RM779_30070</name>
</gene>
<dbReference type="InterPro" id="IPR036890">
    <property type="entry name" value="HATPase_C_sf"/>
</dbReference>
<dbReference type="CDD" id="cd16936">
    <property type="entry name" value="HATPase_RsbW-like"/>
    <property type="match status" value="1"/>
</dbReference>
<dbReference type="Pfam" id="PF13581">
    <property type="entry name" value="HATPase_c_2"/>
    <property type="match status" value="1"/>
</dbReference>
<keyword evidence="1" id="KW-0723">Serine/threonine-protein kinase</keyword>
<dbReference type="RefSeq" id="WP_311620951.1">
    <property type="nucleotide sequence ID" value="NZ_JAVREV010000022.1"/>
</dbReference>
<evidence type="ECO:0000313" key="3">
    <source>
        <dbReference type="EMBL" id="MDT0446811.1"/>
    </source>
</evidence>
<reference evidence="4" key="1">
    <citation type="submission" date="2023-07" db="EMBL/GenBank/DDBJ databases">
        <title>30 novel species of actinomycetes from the DSMZ collection.</title>
        <authorList>
            <person name="Nouioui I."/>
        </authorList>
    </citation>
    <scope>NUCLEOTIDE SEQUENCE [LARGE SCALE GENOMIC DNA]</scope>
    <source>
        <strain evidence="4">DSM 41886</strain>
    </source>
</reference>
<dbReference type="SUPFAM" id="SSF55874">
    <property type="entry name" value="ATPase domain of HSP90 chaperone/DNA topoisomerase II/histidine kinase"/>
    <property type="match status" value="1"/>
</dbReference>
<dbReference type="InterPro" id="IPR050267">
    <property type="entry name" value="Anti-sigma-factor_SerPK"/>
</dbReference>
<dbReference type="GO" id="GO:0005524">
    <property type="term" value="F:ATP binding"/>
    <property type="evidence" value="ECO:0007669"/>
    <property type="project" value="UniProtKB-KW"/>
</dbReference>
<feature type="domain" description="Histidine kinase/HSP90-like ATPase" evidence="2">
    <location>
        <begin position="19"/>
        <end position="121"/>
    </location>
</feature>
<sequence>MSVTGRMVDDLDVRAWALTASAHEVGRWRRVVGEVLVEWGATDPAVELAKLGVSELLTNVVTHVDSAFCCLVVARAEREAIVQVQDFSPTMPRIVEPDWTRESGRGLWLLRQLACRFGAQRTCIGKIIWFGCELARQEDAVR</sequence>
<evidence type="ECO:0000259" key="2">
    <source>
        <dbReference type="Pfam" id="PF13581"/>
    </source>
</evidence>
<dbReference type="Gene3D" id="3.30.565.10">
    <property type="entry name" value="Histidine kinase-like ATPase, C-terminal domain"/>
    <property type="match status" value="1"/>
</dbReference>
<dbReference type="Proteomes" id="UP001183615">
    <property type="component" value="Unassembled WGS sequence"/>
</dbReference>
<dbReference type="PANTHER" id="PTHR35526:SF3">
    <property type="entry name" value="ANTI-SIGMA-F FACTOR RSBW"/>
    <property type="match status" value="1"/>
</dbReference>
<keyword evidence="3" id="KW-0547">Nucleotide-binding</keyword>